<evidence type="ECO:0000313" key="2">
    <source>
        <dbReference type="EMBL" id="EZG43671.1"/>
    </source>
</evidence>
<feature type="signal peptide" evidence="1">
    <location>
        <begin position="1"/>
        <end position="19"/>
    </location>
</feature>
<organism evidence="2 3">
    <name type="scientific">Gregarina niphandrodes</name>
    <name type="common">Septate eugregarine</name>
    <dbReference type="NCBI Taxonomy" id="110365"/>
    <lineage>
        <taxon>Eukaryota</taxon>
        <taxon>Sar</taxon>
        <taxon>Alveolata</taxon>
        <taxon>Apicomplexa</taxon>
        <taxon>Conoidasida</taxon>
        <taxon>Gregarinasina</taxon>
        <taxon>Eugregarinorida</taxon>
        <taxon>Gregarinidae</taxon>
        <taxon>Gregarina</taxon>
    </lineage>
</organism>
<evidence type="ECO:0008006" key="4">
    <source>
        <dbReference type="Google" id="ProtNLM"/>
    </source>
</evidence>
<name>A0A023AYD6_GRENI</name>
<evidence type="ECO:0000256" key="1">
    <source>
        <dbReference type="SAM" id="SignalP"/>
    </source>
</evidence>
<dbReference type="VEuPathDB" id="CryptoDB:GNI_162840"/>
<feature type="chain" id="PRO_5001511839" description="Transmembrane protein" evidence="1">
    <location>
        <begin position="20"/>
        <end position="237"/>
    </location>
</feature>
<evidence type="ECO:0000313" key="3">
    <source>
        <dbReference type="Proteomes" id="UP000019763"/>
    </source>
</evidence>
<dbReference type="AlphaFoldDB" id="A0A023AYD6"/>
<accession>A0A023AYD6</accession>
<dbReference type="GeneID" id="22915639"/>
<reference evidence="2" key="1">
    <citation type="submission" date="2013-12" db="EMBL/GenBank/DDBJ databases">
        <authorList>
            <person name="Omoto C.K."/>
            <person name="Sibley D."/>
            <person name="Venepally P."/>
            <person name="Hadjithomas M."/>
            <person name="Karamycheva S."/>
            <person name="Brunk B."/>
            <person name="Roos D."/>
            <person name="Caler E."/>
            <person name="Lorenzi H."/>
        </authorList>
    </citation>
    <scope>NUCLEOTIDE SEQUENCE</scope>
</reference>
<gene>
    <name evidence="2" type="ORF">GNI_162840</name>
</gene>
<proteinExistence type="predicted"/>
<dbReference type="RefSeq" id="XP_011133097.1">
    <property type="nucleotide sequence ID" value="XM_011134795.1"/>
</dbReference>
<comment type="caution">
    <text evidence="2">The sequence shown here is derived from an EMBL/GenBank/DDBJ whole genome shotgun (WGS) entry which is preliminary data.</text>
</comment>
<keyword evidence="1" id="KW-0732">Signal</keyword>
<protein>
    <recommendedName>
        <fullName evidence="4">Transmembrane protein</fullName>
    </recommendedName>
</protein>
<dbReference type="Proteomes" id="UP000019763">
    <property type="component" value="Unassembled WGS sequence"/>
</dbReference>
<keyword evidence="3" id="KW-1185">Reference proteome</keyword>
<dbReference type="EMBL" id="AFNH02001214">
    <property type="protein sequence ID" value="EZG43671.1"/>
    <property type="molecule type" value="Genomic_DNA"/>
</dbReference>
<sequence length="237" mass="25027">MKSVAFLSGVALAGSKVVAEPIVAFDGLYGPAPYTAAIGGVYPEMYPNYSNYLRGGYSGKAWKRGYGFAPAAVAAAPIAVAAAPVFPPMVEVARPLELTARPAIEIARPLEFATRPYDWTGRRTLELAPARFDLDYPPARAALDFATFARRLGEDEEAAVEPAVAVETATAEEPTAEKRQLTALEVDQGYKGYAGYGGYAGGYGGYGPGFGYGGLVGYPRPYPLPYPAPGIGLGGWW</sequence>